<organism evidence="1 2">
    <name type="scientific">Candidatus Ryanbacteria bacterium RIFCSPHIGHO2_01_FULL_48_27</name>
    <dbReference type="NCBI Taxonomy" id="1802115"/>
    <lineage>
        <taxon>Bacteria</taxon>
        <taxon>Candidatus Ryaniibacteriota</taxon>
    </lineage>
</organism>
<proteinExistence type="predicted"/>
<dbReference type="SUPFAM" id="SSF53850">
    <property type="entry name" value="Periplasmic binding protein-like II"/>
    <property type="match status" value="1"/>
</dbReference>
<dbReference type="InterPro" id="IPR006059">
    <property type="entry name" value="SBP"/>
</dbReference>
<reference evidence="1 2" key="1">
    <citation type="journal article" date="2016" name="Nat. Commun.">
        <title>Thousands of microbial genomes shed light on interconnected biogeochemical processes in an aquifer system.</title>
        <authorList>
            <person name="Anantharaman K."/>
            <person name="Brown C.T."/>
            <person name="Hug L.A."/>
            <person name="Sharon I."/>
            <person name="Castelle C.J."/>
            <person name="Probst A.J."/>
            <person name="Thomas B.C."/>
            <person name="Singh A."/>
            <person name="Wilkins M.J."/>
            <person name="Karaoz U."/>
            <person name="Brodie E.L."/>
            <person name="Williams K.H."/>
            <person name="Hubbard S.S."/>
            <person name="Banfield J.F."/>
        </authorList>
    </citation>
    <scope>NUCLEOTIDE SEQUENCE [LARGE SCALE GENOMIC DNA]</scope>
</reference>
<dbReference type="EMBL" id="MHNL01000022">
    <property type="protein sequence ID" value="OGZ44288.1"/>
    <property type="molecule type" value="Genomic_DNA"/>
</dbReference>
<protein>
    <submittedName>
        <fullName evidence="1">Uncharacterized protein</fullName>
    </submittedName>
</protein>
<name>A0A1G2G397_9BACT</name>
<sequence>MLILQAGGTITTRDAAGRLIPALSPRTGEAGQASASALRFYTEFADPSKEDYTWNRARAEAMKAFASGDLALYIGYASEQPLLSRMNPNLNYAIASVPQIRNAARTINGGRAYAFATPRTTKNPVGAVTVAYLLSTAESSQALAQALGIPSARRDILNQPVTGYDELFNKQAIIARAWLDPDPKKTESIFQAMIENTTSGTLLLTEAITRADQEMGQILGL</sequence>
<dbReference type="Pfam" id="PF13416">
    <property type="entry name" value="SBP_bac_8"/>
    <property type="match status" value="1"/>
</dbReference>
<dbReference type="STRING" id="1802115.A2756_03250"/>
<dbReference type="AlphaFoldDB" id="A0A1G2G397"/>
<dbReference type="Proteomes" id="UP000177785">
    <property type="component" value="Unassembled WGS sequence"/>
</dbReference>
<accession>A0A1G2G397</accession>
<comment type="caution">
    <text evidence="1">The sequence shown here is derived from an EMBL/GenBank/DDBJ whole genome shotgun (WGS) entry which is preliminary data.</text>
</comment>
<gene>
    <name evidence="1" type="ORF">A2756_03250</name>
</gene>
<dbReference type="Gene3D" id="3.40.190.10">
    <property type="entry name" value="Periplasmic binding protein-like II"/>
    <property type="match status" value="1"/>
</dbReference>
<evidence type="ECO:0000313" key="1">
    <source>
        <dbReference type="EMBL" id="OGZ44288.1"/>
    </source>
</evidence>
<evidence type="ECO:0000313" key="2">
    <source>
        <dbReference type="Proteomes" id="UP000177785"/>
    </source>
</evidence>